<protein>
    <submittedName>
        <fullName evidence="1">Uncharacterized protein</fullName>
    </submittedName>
</protein>
<keyword evidence="2" id="KW-1185">Reference proteome</keyword>
<reference evidence="1" key="1">
    <citation type="submission" date="2021-03" db="EMBL/GenBank/DDBJ databases">
        <authorList>
            <consortium name="DOE Joint Genome Institute"/>
            <person name="Ahrendt S."/>
            <person name="Looney B.P."/>
            <person name="Miyauchi S."/>
            <person name="Morin E."/>
            <person name="Drula E."/>
            <person name="Courty P.E."/>
            <person name="Chicoki N."/>
            <person name="Fauchery L."/>
            <person name="Kohler A."/>
            <person name="Kuo A."/>
            <person name="Labutti K."/>
            <person name="Pangilinan J."/>
            <person name="Lipzen A."/>
            <person name="Riley R."/>
            <person name="Andreopoulos W."/>
            <person name="He G."/>
            <person name="Johnson J."/>
            <person name="Barry K.W."/>
            <person name="Grigoriev I.V."/>
            <person name="Nagy L."/>
            <person name="Hibbett D."/>
            <person name="Henrissat B."/>
            <person name="Matheny P.B."/>
            <person name="Labbe J."/>
            <person name="Martin F."/>
        </authorList>
    </citation>
    <scope>NUCLEOTIDE SEQUENCE</scope>
    <source>
        <strain evidence="1">HHB10654</strain>
    </source>
</reference>
<comment type="caution">
    <text evidence="1">The sequence shown here is derived from an EMBL/GenBank/DDBJ whole genome shotgun (WGS) entry which is preliminary data.</text>
</comment>
<sequence length="535" mass="60382">MTMLLLLPVDILLDILERLDSEALVSCRATCVNLKTTIDHSVSLQYKIELAACGMLDGPRDDRQSLDVTERLRRLQLYDDAWRTPRWAQQADFTHLHGLVPPESFFVSLSNEDLVFIRESHSFPPSSTTMVLQRLPSALRGVEERHREVVVPGRLNDVVIDSSQDLLIWGEIMINSQRRHVHHLRELSTGDSHPMAFNRSTESLESDTNFFNEMANDICGDYLLLEWLLSHLNIWKYMVCNWKTGAIVYTGEQPFALVSERRRFLDLYNLVMDVNRPSSGESHGPIGIKVVRFRDDPSTSSVHNDGPNTTPRSHIFLLPVAMQHPGTRVTFEISPWRMDTARTPGYFHSDPADRLLAIDVTAPSSRETFMSIHVPARTLLSYVDTHSGTTEVPWEMWGPQGARATLRGYPIDGFTVQGMRTVVVSYGASDPLPRMTVLDYYPRRVGRALARQRAGDSAVTILHGGEIYAPDDVLCVKTARPCLSVEVPLPDDLARSFREQDGAPMVFLCEDGLLVVELDPTSESEVVKRVWTFTV</sequence>
<dbReference type="Proteomes" id="UP000814140">
    <property type="component" value="Unassembled WGS sequence"/>
</dbReference>
<gene>
    <name evidence="1" type="ORF">BV25DRAFT_1996096</name>
</gene>
<dbReference type="EMBL" id="MU277288">
    <property type="protein sequence ID" value="KAI0055525.1"/>
    <property type="molecule type" value="Genomic_DNA"/>
</dbReference>
<accession>A0ACB8SHJ4</accession>
<reference evidence="1" key="2">
    <citation type="journal article" date="2022" name="New Phytol.">
        <title>Evolutionary transition to the ectomycorrhizal habit in the genomes of a hyperdiverse lineage of mushroom-forming fungi.</title>
        <authorList>
            <person name="Looney B."/>
            <person name="Miyauchi S."/>
            <person name="Morin E."/>
            <person name="Drula E."/>
            <person name="Courty P.E."/>
            <person name="Kohler A."/>
            <person name="Kuo A."/>
            <person name="LaButti K."/>
            <person name="Pangilinan J."/>
            <person name="Lipzen A."/>
            <person name="Riley R."/>
            <person name="Andreopoulos W."/>
            <person name="He G."/>
            <person name="Johnson J."/>
            <person name="Nolan M."/>
            <person name="Tritt A."/>
            <person name="Barry K.W."/>
            <person name="Grigoriev I.V."/>
            <person name="Nagy L.G."/>
            <person name="Hibbett D."/>
            <person name="Henrissat B."/>
            <person name="Matheny P.B."/>
            <person name="Labbe J."/>
            <person name="Martin F.M."/>
        </authorList>
    </citation>
    <scope>NUCLEOTIDE SEQUENCE</scope>
    <source>
        <strain evidence="1">HHB10654</strain>
    </source>
</reference>
<name>A0ACB8SHJ4_9AGAM</name>
<proteinExistence type="predicted"/>
<evidence type="ECO:0000313" key="1">
    <source>
        <dbReference type="EMBL" id="KAI0055525.1"/>
    </source>
</evidence>
<organism evidence="1 2">
    <name type="scientific">Artomyces pyxidatus</name>
    <dbReference type="NCBI Taxonomy" id="48021"/>
    <lineage>
        <taxon>Eukaryota</taxon>
        <taxon>Fungi</taxon>
        <taxon>Dikarya</taxon>
        <taxon>Basidiomycota</taxon>
        <taxon>Agaricomycotina</taxon>
        <taxon>Agaricomycetes</taxon>
        <taxon>Russulales</taxon>
        <taxon>Auriscalpiaceae</taxon>
        <taxon>Artomyces</taxon>
    </lineage>
</organism>
<evidence type="ECO:0000313" key="2">
    <source>
        <dbReference type="Proteomes" id="UP000814140"/>
    </source>
</evidence>